<dbReference type="RefSeq" id="WP_020072265.1">
    <property type="nucleotide sequence ID" value="NZ_SVNY01000005.1"/>
</dbReference>
<dbReference type="NCBIfam" id="TIGR03959">
    <property type="entry name" value="hyd_TM1266"/>
    <property type="match status" value="1"/>
</dbReference>
<dbReference type="InterPro" id="IPR045865">
    <property type="entry name" value="ACT-like_dom_sf"/>
</dbReference>
<proteinExistence type="predicted"/>
<comment type="caution">
    <text evidence="1">The sequence shown here is derived from an EMBL/GenBank/DDBJ whole genome shotgun (WGS) entry which is preliminary data.</text>
</comment>
<accession>A0A928KTF1</accession>
<dbReference type="EMBL" id="SVNY01000005">
    <property type="protein sequence ID" value="MBE6833944.1"/>
    <property type="molecule type" value="Genomic_DNA"/>
</dbReference>
<dbReference type="Gene3D" id="3.30.70.1150">
    <property type="entry name" value="ACT-like. Chain A, domain 2"/>
    <property type="match status" value="1"/>
</dbReference>
<dbReference type="Proteomes" id="UP000754750">
    <property type="component" value="Unassembled WGS sequence"/>
</dbReference>
<dbReference type="SUPFAM" id="SSF55021">
    <property type="entry name" value="ACT-like"/>
    <property type="match status" value="1"/>
</dbReference>
<sequence>MNRVAVISAILEQPNLCQQEFNQVISSFQGIVKGRMGIPMPEENMAVISLVVISSTDEINSLTGRLGRLEHVTVKTSISKKEVS</sequence>
<protein>
    <submittedName>
        <fullName evidence="1">Iron-only hydrogenase system regulator</fullName>
    </submittedName>
</protein>
<organism evidence="1 2">
    <name type="scientific">Faecalispora sporosphaeroides</name>
    <dbReference type="NCBI Taxonomy" id="1549"/>
    <lineage>
        <taxon>Bacteria</taxon>
        <taxon>Bacillati</taxon>
        <taxon>Bacillota</taxon>
        <taxon>Clostridia</taxon>
        <taxon>Eubacteriales</taxon>
        <taxon>Oscillospiraceae</taxon>
        <taxon>Faecalispora</taxon>
    </lineage>
</organism>
<dbReference type="Pfam" id="PF21699">
    <property type="entry name" value="TM1266-like"/>
    <property type="match status" value="1"/>
</dbReference>
<reference evidence="1" key="1">
    <citation type="submission" date="2019-04" db="EMBL/GenBank/DDBJ databases">
        <title>Evolution of Biomass-Degrading Anaerobic Consortia Revealed by Metagenomics.</title>
        <authorList>
            <person name="Peng X."/>
        </authorList>
    </citation>
    <scope>NUCLEOTIDE SEQUENCE</scope>
    <source>
        <strain evidence="1">SIG551</strain>
    </source>
</reference>
<name>A0A928KTF1_9FIRM</name>
<evidence type="ECO:0000313" key="2">
    <source>
        <dbReference type="Proteomes" id="UP000754750"/>
    </source>
</evidence>
<dbReference type="AlphaFoldDB" id="A0A928KTF1"/>
<evidence type="ECO:0000313" key="1">
    <source>
        <dbReference type="EMBL" id="MBE6833944.1"/>
    </source>
</evidence>
<dbReference type="InterPro" id="IPR023860">
    <property type="entry name" value="FeFe-hyd_TM1266"/>
</dbReference>
<dbReference type="InterPro" id="IPR027271">
    <property type="entry name" value="Acetolactate_synth/TF_NikR_C"/>
</dbReference>
<gene>
    <name evidence="1" type="ORF">E7512_10275</name>
</gene>